<evidence type="ECO:0000256" key="1">
    <source>
        <dbReference type="SAM" id="MobiDB-lite"/>
    </source>
</evidence>
<accession>H2KWU3</accession>
<protein>
    <submittedName>
        <fullName evidence="2">Uncharacterized protein</fullName>
    </submittedName>
</protein>
<sequence>MPRTPTGGRSRLGSGLAGPARLGRERDGPEEKGEDFGPTRRKTFSEGISPLWVSLFVAQSEFYPFYRKTRKNKERN</sequence>
<name>H2KWU3_ORYSJ</name>
<feature type="compositionally biased region" description="Basic and acidic residues" evidence="1">
    <location>
        <begin position="22"/>
        <end position="38"/>
    </location>
</feature>
<gene>
    <name evidence="2" type="ordered locus">LOC_Os12g34419</name>
</gene>
<reference evidence="2" key="2">
    <citation type="submission" date="2005-04" db="EMBL/GenBank/DDBJ databases">
        <authorList>
            <person name="Buell C.R."/>
            <person name="Wing R.A."/>
            <person name="McCombie W.A."/>
            <person name="Ouyang S."/>
        </authorList>
    </citation>
    <scope>NUCLEOTIDE SEQUENCE</scope>
</reference>
<dbReference type="EMBL" id="DP000011">
    <property type="protein sequence ID" value="ABG22035.1"/>
    <property type="molecule type" value="Genomic_DNA"/>
</dbReference>
<feature type="region of interest" description="Disordered" evidence="1">
    <location>
        <begin position="1"/>
        <end position="43"/>
    </location>
</feature>
<feature type="compositionally biased region" description="Low complexity" evidence="1">
    <location>
        <begin position="1"/>
        <end position="14"/>
    </location>
</feature>
<proteinExistence type="predicted"/>
<dbReference type="AlphaFoldDB" id="H2KWU3"/>
<reference evidence="2" key="3">
    <citation type="submission" date="2006-01" db="EMBL/GenBank/DDBJ databases">
        <authorList>
            <person name="Buell R."/>
        </authorList>
    </citation>
    <scope>NUCLEOTIDE SEQUENCE</scope>
</reference>
<reference evidence="2" key="1">
    <citation type="journal article" date="2005" name="BMC Biol.">
        <title>The sequence of rice chromosomes 11 and 12, rich in disease resistance genes and recent gene duplications.</title>
        <authorList>
            <consortium name="The rice chromosomes 11 and 12 sequencing consortia"/>
        </authorList>
    </citation>
    <scope>NUCLEOTIDE SEQUENCE [LARGE SCALE GENOMIC DNA]</scope>
</reference>
<evidence type="ECO:0000313" key="2">
    <source>
        <dbReference type="EMBL" id="ABG22035.1"/>
    </source>
</evidence>
<organism evidence="2">
    <name type="scientific">Oryza sativa subsp. japonica</name>
    <name type="common">Rice</name>
    <dbReference type="NCBI Taxonomy" id="39947"/>
    <lineage>
        <taxon>Eukaryota</taxon>
        <taxon>Viridiplantae</taxon>
        <taxon>Streptophyta</taxon>
        <taxon>Embryophyta</taxon>
        <taxon>Tracheophyta</taxon>
        <taxon>Spermatophyta</taxon>
        <taxon>Magnoliopsida</taxon>
        <taxon>Liliopsida</taxon>
        <taxon>Poales</taxon>
        <taxon>Poaceae</taxon>
        <taxon>BOP clade</taxon>
        <taxon>Oryzoideae</taxon>
        <taxon>Oryzeae</taxon>
        <taxon>Oryzinae</taxon>
        <taxon>Oryza</taxon>
        <taxon>Oryza sativa</taxon>
    </lineage>
</organism>